<dbReference type="Gene3D" id="1.10.10.10">
    <property type="entry name" value="Winged helix-like DNA-binding domain superfamily/Winged helix DNA-binding domain"/>
    <property type="match status" value="1"/>
</dbReference>
<proteinExistence type="predicted"/>
<protein>
    <submittedName>
        <fullName evidence="5">Lrp/AsnC family transcriptional regulator</fullName>
    </submittedName>
</protein>
<organism evidence="5 6">
    <name type="scientific">Gangjinia marincola</name>
    <dbReference type="NCBI Taxonomy" id="578463"/>
    <lineage>
        <taxon>Bacteria</taxon>
        <taxon>Pseudomonadati</taxon>
        <taxon>Bacteroidota</taxon>
        <taxon>Flavobacteriia</taxon>
        <taxon>Flavobacteriales</taxon>
        <taxon>Flavobacteriaceae</taxon>
        <taxon>Gangjinia</taxon>
    </lineage>
</organism>
<dbReference type="InterPro" id="IPR019887">
    <property type="entry name" value="Tscrpt_reg_AsnC/Lrp_C"/>
</dbReference>
<dbReference type="Gene3D" id="3.30.70.920">
    <property type="match status" value="1"/>
</dbReference>
<dbReference type="SUPFAM" id="SSF46785">
    <property type="entry name" value="Winged helix' DNA-binding domain"/>
    <property type="match status" value="1"/>
</dbReference>
<dbReference type="InterPro" id="IPR036388">
    <property type="entry name" value="WH-like_DNA-bd_sf"/>
</dbReference>
<reference evidence="6" key="1">
    <citation type="journal article" date="2019" name="Int. J. Syst. Evol. Microbiol.">
        <title>The Global Catalogue of Microorganisms (GCM) 10K type strain sequencing project: providing services to taxonomists for standard genome sequencing and annotation.</title>
        <authorList>
            <consortium name="The Broad Institute Genomics Platform"/>
            <consortium name="The Broad Institute Genome Sequencing Center for Infectious Disease"/>
            <person name="Wu L."/>
            <person name="Ma J."/>
        </authorList>
    </citation>
    <scope>NUCLEOTIDE SEQUENCE [LARGE SCALE GENOMIC DNA]</scope>
    <source>
        <strain evidence="6">JCM 16082</strain>
    </source>
</reference>
<dbReference type="InterPro" id="IPR011008">
    <property type="entry name" value="Dimeric_a/b-barrel"/>
</dbReference>
<dbReference type="InterPro" id="IPR036390">
    <property type="entry name" value="WH_DNA-bd_sf"/>
</dbReference>
<dbReference type="InterPro" id="IPR019888">
    <property type="entry name" value="Tscrpt_reg_AsnC-like"/>
</dbReference>
<dbReference type="Pfam" id="PF01037">
    <property type="entry name" value="AsnC_trans_reg"/>
    <property type="match status" value="1"/>
</dbReference>
<evidence type="ECO:0000313" key="6">
    <source>
        <dbReference type="Proteomes" id="UP001500507"/>
    </source>
</evidence>
<keyword evidence="2" id="KW-0238">DNA-binding</keyword>
<evidence type="ECO:0000313" key="5">
    <source>
        <dbReference type="EMBL" id="GAA0871822.1"/>
    </source>
</evidence>
<accession>A0ABP3XU62</accession>
<feature type="domain" description="HTH asnC-type" evidence="4">
    <location>
        <begin position="4"/>
        <end position="65"/>
    </location>
</feature>
<dbReference type="Pfam" id="PF13412">
    <property type="entry name" value="HTH_24"/>
    <property type="match status" value="1"/>
</dbReference>
<dbReference type="PRINTS" id="PR00033">
    <property type="entry name" value="HTHASNC"/>
</dbReference>
<dbReference type="RefSeq" id="WP_425545349.1">
    <property type="nucleotide sequence ID" value="NZ_BAAAFG010000012.1"/>
</dbReference>
<evidence type="ECO:0000259" key="4">
    <source>
        <dbReference type="PROSITE" id="PS50956"/>
    </source>
</evidence>
<gene>
    <name evidence="5" type="ORF">GCM10009117_09680</name>
</gene>
<name>A0ABP3XU62_9FLAO</name>
<dbReference type="SMART" id="SM00344">
    <property type="entry name" value="HTH_ASNC"/>
    <property type="match status" value="1"/>
</dbReference>
<evidence type="ECO:0000256" key="1">
    <source>
        <dbReference type="ARBA" id="ARBA00023015"/>
    </source>
</evidence>
<keyword evidence="3" id="KW-0804">Transcription</keyword>
<keyword evidence="1" id="KW-0805">Transcription regulation</keyword>
<dbReference type="InterPro" id="IPR019885">
    <property type="entry name" value="Tscrpt_reg_HTH_AsnC-type_CS"/>
</dbReference>
<keyword evidence="6" id="KW-1185">Reference proteome</keyword>
<dbReference type="PANTHER" id="PTHR30154">
    <property type="entry name" value="LEUCINE-RESPONSIVE REGULATORY PROTEIN"/>
    <property type="match status" value="1"/>
</dbReference>
<sequence>MIRLDAIDHQLLGLLQHDSKQTNKALANKLNLSITAVYERIKKLERNGVIRNYAALIDPEKVSRAFIAFCQIKLIQHSEQHIKLFEKEILRLKEVLSCYHISGEYDYIIKIYVENMAAYREFMVTKLTAIAHIGSTQSSFVINELKNSTAIEL</sequence>
<dbReference type="InterPro" id="IPR000485">
    <property type="entry name" value="AsnC-type_HTH_dom"/>
</dbReference>
<dbReference type="EMBL" id="BAAAFG010000012">
    <property type="protein sequence ID" value="GAA0871822.1"/>
    <property type="molecule type" value="Genomic_DNA"/>
</dbReference>
<comment type="caution">
    <text evidence="5">The sequence shown here is derived from an EMBL/GenBank/DDBJ whole genome shotgun (WGS) entry which is preliminary data.</text>
</comment>
<dbReference type="PROSITE" id="PS50956">
    <property type="entry name" value="HTH_ASNC_2"/>
    <property type="match status" value="1"/>
</dbReference>
<dbReference type="Proteomes" id="UP001500507">
    <property type="component" value="Unassembled WGS sequence"/>
</dbReference>
<evidence type="ECO:0000256" key="2">
    <source>
        <dbReference type="ARBA" id="ARBA00023125"/>
    </source>
</evidence>
<dbReference type="PANTHER" id="PTHR30154:SF34">
    <property type="entry name" value="TRANSCRIPTIONAL REGULATOR AZLB"/>
    <property type="match status" value="1"/>
</dbReference>
<evidence type="ECO:0000256" key="3">
    <source>
        <dbReference type="ARBA" id="ARBA00023163"/>
    </source>
</evidence>
<dbReference type="SUPFAM" id="SSF54909">
    <property type="entry name" value="Dimeric alpha+beta barrel"/>
    <property type="match status" value="1"/>
</dbReference>
<dbReference type="PROSITE" id="PS00519">
    <property type="entry name" value="HTH_ASNC_1"/>
    <property type="match status" value="1"/>
</dbReference>